<evidence type="ECO:0000313" key="8">
    <source>
        <dbReference type="EMBL" id="PWY78196.1"/>
    </source>
</evidence>
<sequence length="620" mass="67713">MIKPLLVSALFAWTLSHGYKCGTDASYDYVIVGGGTAGSVVATRLAKAGFEVVILEAGGIYESILPELQVPGNMYLTWGTDLDDINLSVDWGFVTTPQAGANDRRIHYAQGKGLGGSYVLLLLGTQGSYHAWAEKVNDSSYEWEQILPFFKRGIRFTPPDPLKRPRNATAAYNPGAFLRTPSLMAVEVSYSNQVGAFLTWFKRSLQSAGIPEIQDFNSGRLLGTQYCSSTLTTKARRSSADSLIAVLAGTGKSTLTVCVQTMAKRIIFDESKSAVGVLAESKDAEFTVSAKKEIIIATGSFHSPQLLMVSGIGPAETLEKHDIAVLVDLPGVGQDMWDHPFFGLSYPVTMTTATRFIVDPQYQTDQTLKYMAYHKGYPSQVVDTLGWEKLPLLYRKKFPPAVLADLARFPADWPEAEYIGADYFVSNLSNATAQQPRDGHSYASILGALVSPTSRGNVTIVSKSTHDLPRINPNWLTTETDQHVALAMFKRIRSLWRSEPLHSIVIGPEAHPGEKVKTDKQILHAIRESVIPIWHPAGTCKMGMRGEDPTAVLDSRARVFGVNRLRVVDASAFPVLPPGHPQSTVYMLAEKISADIIKGESRDPDGDGDGDGDGQDFRRG</sequence>
<dbReference type="InterPro" id="IPR007867">
    <property type="entry name" value="GMC_OxRtase_C"/>
</dbReference>
<dbReference type="RefSeq" id="XP_025398137.1">
    <property type="nucleotide sequence ID" value="XM_025541213.1"/>
</dbReference>
<dbReference type="Proteomes" id="UP000247233">
    <property type="component" value="Unassembled WGS sequence"/>
</dbReference>
<dbReference type="PROSITE" id="PS00624">
    <property type="entry name" value="GMC_OXRED_2"/>
    <property type="match status" value="1"/>
</dbReference>
<evidence type="ECO:0000256" key="4">
    <source>
        <dbReference type="PIRSR" id="PIRSR000137-2"/>
    </source>
</evidence>
<dbReference type="EMBL" id="MSFL01000017">
    <property type="protein sequence ID" value="PWY78196.1"/>
    <property type="molecule type" value="Genomic_DNA"/>
</dbReference>
<feature type="active site" description="Proton acceptor" evidence="3">
    <location>
        <position position="580"/>
    </location>
</feature>
<evidence type="ECO:0000256" key="1">
    <source>
        <dbReference type="ARBA" id="ARBA00010790"/>
    </source>
</evidence>
<feature type="chain" id="PRO_5016372122" evidence="6">
    <location>
        <begin position="19"/>
        <end position="620"/>
    </location>
</feature>
<dbReference type="VEuPathDB" id="FungiDB:BO70DRAFT_338619"/>
<dbReference type="PIRSF" id="PIRSF000137">
    <property type="entry name" value="Alcohol_oxidase"/>
    <property type="match status" value="1"/>
</dbReference>
<evidence type="ECO:0000256" key="5">
    <source>
        <dbReference type="SAM" id="MobiDB-lite"/>
    </source>
</evidence>
<evidence type="ECO:0000259" key="7">
    <source>
        <dbReference type="PROSITE" id="PS00624"/>
    </source>
</evidence>
<evidence type="ECO:0000256" key="3">
    <source>
        <dbReference type="PIRSR" id="PIRSR000137-1"/>
    </source>
</evidence>
<keyword evidence="9" id="KW-1185">Reference proteome</keyword>
<feature type="binding site" evidence="4">
    <location>
        <begin position="581"/>
        <end position="582"/>
    </location>
    <ligand>
        <name>FAD</name>
        <dbReference type="ChEBI" id="CHEBI:57692"/>
    </ligand>
</feature>
<feature type="active site" description="Proton donor" evidence="3">
    <location>
        <position position="535"/>
    </location>
</feature>
<dbReference type="STRING" id="1448321.A0A317VUY7"/>
<keyword evidence="4" id="KW-0285">Flavoprotein</keyword>
<proteinExistence type="inferred from homology"/>
<keyword evidence="2" id="KW-0325">Glycoprotein</keyword>
<feature type="region of interest" description="Disordered" evidence="5">
    <location>
        <begin position="597"/>
        <end position="620"/>
    </location>
</feature>
<dbReference type="InterPro" id="IPR012132">
    <property type="entry name" value="GMC_OxRdtase"/>
</dbReference>
<dbReference type="Pfam" id="PF05199">
    <property type="entry name" value="GMC_oxred_C"/>
    <property type="match status" value="1"/>
</dbReference>
<evidence type="ECO:0000313" key="9">
    <source>
        <dbReference type="Proteomes" id="UP000247233"/>
    </source>
</evidence>
<dbReference type="AlphaFoldDB" id="A0A317VUY7"/>
<dbReference type="GO" id="GO:0044550">
    <property type="term" value="P:secondary metabolite biosynthetic process"/>
    <property type="evidence" value="ECO:0007669"/>
    <property type="project" value="TreeGrafter"/>
</dbReference>
<dbReference type="Gene3D" id="3.50.50.60">
    <property type="entry name" value="FAD/NAD(P)-binding domain"/>
    <property type="match status" value="1"/>
</dbReference>
<accession>A0A317VUY7</accession>
<keyword evidence="4" id="KW-0274">FAD</keyword>
<feature type="signal peptide" evidence="6">
    <location>
        <begin position="1"/>
        <end position="18"/>
    </location>
</feature>
<dbReference type="PANTHER" id="PTHR11552:SF138">
    <property type="entry name" value="DEHYDROGENASE PKFF-RELATED"/>
    <property type="match status" value="1"/>
</dbReference>
<dbReference type="PANTHER" id="PTHR11552">
    <property type="entry name" value="GLUCOSE-METHANOL-CHOLINE GMC OXIDOREDUCTASE"/>
    <property type="match status" value="1"/>
</dbReference>
<dbReference type="GO" id="GO:0016614">
    <property type="term" value="F:oxidoreductase activity, acting on CH-OH group of donors"/>
    <property type="evidence" value="ECO:0007669"/>
    <property type="project" value="InterPro"/>
</dbReference>
<dbReference type="GeneID" id="37063450"/>
<organism evidence="8 9">
    <name type="scientific">Aspergillus heteromorphus CBS 117.55</name>
    <dbReference type="NCBI Taxonomy" id="1448321"/>
    <lineage>
        <taxon>Eukaryota</taxon>
        <taxon>Fungi</taxon>
        <taxon>Dikarya</taxon>
        <taxon>Ascomycota</taxon>
        <taxon>Pezizomycotina</taxon>
        <taxon>Eurotiomycetes</taxon>
        <taxon>Eurotiomycetidae</taxon>
        <taxon>Eurotiales</taxon>
        <taxon>Aspergillaceae</taxon>
        <taxon>Aspergillus</taxon>
        <taxon>Aspergillus subgen. Circumdati</taxon>
    </lineage>
</organism>
<protein>
    <submittedName>
        <fullName evidence="8">Putative GMC oxidoreductase</fullName>
    </submittedName>
</protein>
<gene>
    <name evidence="8" type="ORF">BO70DRAFT_338619</name>
</gene>
<evidence type="ECO:0000256" key="6">
    <source>
        <dbReference type="SAM" id="SignalP"/>
    </source>
</evidence>
<dbReference type="GO" id="GO:0050660">
    <property type="term" value="F:flavin adenine dinucleotide binding"/>
    <property type="evidence" value="ECO:0007669"/>
    <property type="project" value="InterPro"/>
</dbReference>
<comment type="caution">
    <text evidence="8">The sequence shown here is derived from an EMBL/GenBank/DDBJ whole genome shotgun (WGS) entry which is preliminary data.</text>
</comment>
<comment type="similarity">
    <text evidence="1">Belongs to the GMC oxidoreductase family.</text>
</comment>
<dbReference type="Pfam" id="PF00732">
    <property type="entry name" value="GMC_oxred_N"/>
    <property type="match status" value="1"/>
</dbReference>
<name>A0A317VUY7_9EURO</name>
<feature type="binding site" evidence="4">
    <location>
        <begin position="534"/>
        <end position="535"/>
    </location>
    <ligand>
        <name>FAD</name>
        <dbReference type="ChEBI" id="CHEBI:57692"/>
    </ligand>
</feature>
<feature type="domain" description="Glucose-methanol-choline oxidoreductase N-terminal" evidence="7">
    <location>
        <begin position="299"/>
        <end position="313"/>
    </location>
</feature>
<dbReference type="InterPro" id="IPR036188">
    <property type="entry name" value="FAD/NAD-bd_sf"/>
</dbReference>
<reference evidence="8 9" key="1">
    <citation type="submission" date="2016-12" db="EMBL/GenBank/DDBJ databases">
        <title>The genomes of Aspergillus section Nigri reveals drivers in fungal speciation.</title>
        <authorList>
            <consortium name="DOE Joint Genome Institute"/>
            <person name="Vesth T.C."/>
            <person name="Nybo J."/>
            <person name="Theobald S."/>
            <person name="Brandl J."/>
            <person name="Frisvad J.C."/>
            <person name="Nielsen K.F."/>
            <person name="Lyhne E.K."/>
            <person name="Kogle M.E."/>
            <person name="Kuo A."/>
            <person name="Riley R."/>
            <person name="Clum A."/>
            <person name="Nolan M."/>
            <person name="Lipzen A."/>
            <person name="Salamov A."/>
            <person name="Henrissat B."/>
            <person name="Wiebenga A."/>
            <person name="De Vries R.P."/>
            <person name="Grigoriev I.V."/>
            <person name="Mortensen U.H."/>
            <person name="Andersen M.R."/>
            <person name="Baker S.E."/>
        </authorList>
    </citation>
    <scope>NUCLEOTIDE SEQUENCE [LARGE SCALE GENOMIC DNA]</scope>
    <source>
        <strain evidence="8 9">CBS 117.55</strain>
    </source>
</reference>
<dbReference type="Gene3D" id="3.30.560.10">
    <property type="entry name" value="Glucose Oxidase, domain 3"/>
    <property type="match status" value="1"/>
</dbReference>
<dbReference type="SUPFAM" id="SSF54373">
    <property type="entry name" value="FAD-linked reductases, C-terminal domain"/>
    <property type="match status" value="1"/>
</dbReference>
<keyword evidence="6" id="KW-0732">Signal</keyword>
<comment type="cofactor">
    <cofactor evidence="4">
        <name>FAD</name>
        <dbReference type="ChEBI" id="CHEBI:57692"/>
    </cofactor>
</comment>
<evidence type="ECO:0000256" key="2">
    <source>
        <dbReference type="ARBA" id="ARBA00023180"/>
    </source>
</evidence>
<dbReference type="SUPFAM" id="SSF51905">
    <property type="entry name" value="FAD/NAD(P)-binding domain"/>
    <property type="match status" value="1"/>
</dbReference>
<dbReference type="InterPro" id="IPR000172">
    <property type="entry name" value="GMC_OxRdtase_N"/>
</dbReference>
<dbReference type="OrthoDB" id="269227at2759"/>